<comment type="caution">
    <text evidence="1">The sequence shown here is derived from an EMBL/GenBank/DDBJ whole genome shotgun (WGS) entry which is preliminary data.</text>
</comment>
<name>A0ABR9G6K6_9GAMM</name>
<dbReference type="EMBL" id="JACZZA010000001">
    <property type="protein sequence ID" value="MBE1159642.1"/>
    <property type="molecule type" value="Genomic_DNA"/>
</dbReference>
<dbReference type="RefSeq" id="WP_192554455.1">
    <property type="nucleotide sequence ID" value="NZ_JACZZA010000001.1"/>
</dbReference>
<accession>A0ABR9G6K6</accession>
<dbReference type="Proteomes" id="UP000651010">
    <property type="component" value="Unassembled WGS sequence"/>
</dbReference>
<reference evidence="1 2" key="1">
    <citation type="submission" date="2020-09" db="EMBL/GenBank/DDBJ databases">
        <title>Dyella sp. 7MK23 isolated from forest soil.</title>
        <authorList>
            <person name="Fu J."/>
        </authorList>
    </citation>
    <scope>NUCLEOTIDE SEQUENCE [LARGE SCALE GENOMIC DNA]</scope>
    <source>
        <strain evidence="1 2">7MK23</strain>
    </source>
</reference>
<protein>
    <submittedName>
        <fullName evidence="1">Uncharacterized protein</fullName>
    </submittedName>
</protein>
<evidence type="ECO:0000313" key="2">
    <source>
        <dbReference type="Proteomes" id="UP000651010"/>
    </source>
</evidence>
<gene>
    <name evidence="1" type="ORF">IGX34_04535</name>
</gene>
<organism evidence="1 2">
    <name type="scientific">Dyella acidiphila</name>
    <dbReference type="NCBI Taxonomy" id="2775866"/>
    <lineage>
        <taxon>Bacteria</taxon>
        <taxon>Pseudomonadati</taxon>
        <taxon>Pseudomonadota</taxon>
        <taxon>Gammaproteobacteria</taxon>
        <taxon>Lysobacterales</taxon>
        <taxon>Rhodanobacteraceae</taxon>
        <taxon>Dyella</taxon>
    </lineage>
</organism>
<keyword evidence="2" id="KW-1185">Reference proteome</keyword>
<evidence type="ECO:0000313" key="1">
    <source>
        <dbReference type="EMBL" id="MBE1159642.1"/>
    </source>
</evidence>
<proteinExistence type="predicted"/>
<sequence>MKTRKQLREILDDIEATVPEAKRRHADDIEFLAEIRSMVQLAILSAGSEDKDWVIAQVDALLMSHGIPVTVWSTQ</sequence>